<evidence type="ECO:0000256" key="2">
    <source>
        <dbReference type="ARBA" id="ARBA00023239"/>
    </source>
</evidence>
<name>A0ABU9SFN5_9BURK</name>
<dbReference type="PANTHER" id="PTHR11941:SF54">
    <property type="entry name" value="ENOYL-COA HYDRATASE, MITOCHONDRIAL"/>
    <property type="match status" value="1"/>
</dbReference>
<dbReference type="Gene3D" id="3.90.226.10">
    <property type="entry name" value="2-enoyl-CoA Hydratase, Chain A, domain 1"/>
    <property type="match status" value="1"/>
</dbReference>
<dbReference type="Gene3D" id="1.10.12.10">
    <property type="entry name" value="Lyase 2-enoyl-coa Hydratase, Chain A, domain 2"/>
    <property type="match status" value="1"/>
</dbReference>
<dbReference type="SUPFAM" id="SSF52096">
    <property type="entry name" value="ClpP/crotonase"/>
    <property type="match status" value="1"/>
</dbReference>
<dbReference type="Proteomes" id="UP001390669">
    <property type="component" value="Unassembled WGS sequence"/>
</dbReference>
<keyword evidence="4" id="KW-1185">Reference proteome</keyword>
<protein>
    <submittedName>
        <fullName evidence="3">Enoyl-CoA hydratase-related protein</fullName>
    </submittedName>
</protein>
<gene>
    <name evidence="3" type="ORF">VSR33_22065</name>
</gene>
<evidence type="ECO:0000313" key="3">
    <source>
        <dbReference type="EMBL" id="MEM5450166.1"/>
    </source>
</evidence>
<dbReference type="Pfam" id="PF00378">
    <property type="entry name" value="ECH_1"/>
    <property type="match status" value="1"/>
</dbReference>
<dbReference type="InterPro" id="IPR014748">
    <property type="entry name" value="Enoyl-CoA_hydra_C"/>
</dbReference>
<dbReference type="EMBL" id="JAYMRW010000009">
    <property type="protein sequence ID" value="MEM5450166.1"/>
    <property type="molecule type" value="Genomic_DNA"/>
</dbReference>
<dbReference type="CDD" id="cd06558">
    <property type="entry name" value="crotonase-like"/>
    <property type="match status" value="1"/>
</dbReference>
<proteinExistence type="inferred from homology"/>
<reference evidence="3 4" key="1">
    <citation type="submission" date="2024-01" db="EMBL/GenBank/DDBJ databases">
        <title>The diversity of rhizobia nodulating Mimosa spp. in eleven states of Brazil covering several biomes is determined by host plant, location, and edaphic factors.</title>
        <authorList>
            <person name="Rouws L."/>
            <person name="Barauna A."/>
            <person name="Beukes C."/>
            <person name="De Faria S.M."/>
            <person name="Gross E."/>
            <person name="Dos Reis Junior F.B."/>
            <person name="Simon M."/>
            <person name="Maluk M."/>
            <person name="Odee D.W."/>
            <person name="Kenicer G."/>
            <person name="Young J.P.W."/>
            <person name="Reis V.M."/>
            <person name="Zilli J."/>
            <person name="James E.K."/>
        </authorList>
    </citation>
    <scope>NUCLEOTIDE SEQUENCE [LARGE SCALE GENOMIC DNA]</scope>
    <source>
        <strain evidence="3 4">JPY164</strain>
    </source>
</reference>
<accession>A0ABU9SFN5</accession>
<keyword evidence="2" id="KW-0456">Lyase</keyword>
<comment type="similarity">
    <text evidence="1">Belongs to the enoyl-CoA hydratase/isomerase family.</text>
</comment>
<sequence length="290" mass="30301">MTGNPGGGEIVRELNSSCGIHRLMEQTLAHQSFETIVYEQRNASALIMLNRPEVLNALNQKAIRELKAAFECARDDARIGGVILTGAGERAFIAGADIGELAAATPVEAVHAARAGQALLDLVENLGKPVIAAVNGLALGGGCETALACTIRLATPNARFGQPEIKLGLIPGFGGTQRLPRVVGKSVALQLILTGEMIPAEDALRIGLVSEIVEPSKLIDRAQEMLAKINANAPLSVRHAIAAVNCGLDGSLSEGLALEAALFGVCASTDDKTEGTKAFLEKRPPKFTGR</sequence>
<dbReference type="InterPro" id="IPR001753">
    <property type="entry name" value="Enoyl-CoA_hydra/iso"/>
</dbReference>
<organism evidence="3 4">
    <name type="scientific">Paraburkholderia guartelaensis</name>
    <dbReference type="NCBI Taxonomy" id="2546446"/>
    <lineage>
        <taxon>Bacteria</taxon>
        <taxon>Pseudomonadati</taxon>
        <taxon>Pseudomonadota</taxon>
        <taxon>Betaproteobacteria</taxon>
        <taxon>Burkholderiales</taxon>
        <taxon>Burkholderiaceae</taxon>
        <taxon>Paraburkholderia</taxon>
    </lineage>
</organism>
<dbReference type="InterPro" id="IPR029045">
    <property type="entry name" value="ClpP/crotonase-like_dom_sf"/>
</dbReference>
<comment type="caution">
    <text evidence="3">The sequence shown here is derived from an EMBL/GenBank/DDBJ whole genome shotgun (WGS) entry which is preliminary data.</text>
</comment>
<evidence type="ECO:0000313" key="4">
    <source>
        <dbReference type="Proteomes" id="UP001390669"/>
    </source>
</evidence>
<dbReference type="RefSeq" id="WP_406952993.1">
    <property type="nucleotide sequence ID" value="NZ_JAYMRW010000009.1"/>
</dbReference>
<dbReference type="PANTHER" id="PTHR11941">
    <property type="entry name" value="ENOYL-COA HYDRATASE-RELATED"/>
    <property type="match status" value="1"/>
</dbReference>
<evidence type="ECO:0000256" key="1">
    <source>
        <dbReference type="ARBA" id="ARBA00005254"/>
    </source>
</evidence>